<dbReference type="EMBL" id="JAOCZP010000003">
    <property type="protein sequence ID" value="MCT7375473.1"/>
    <property type="molecule type" value="Genomic_DNA"/>
</dbReference>
<evidence type="ECO:0000313" key="2">
    <source>
        <dbReference type="Proteomes" id="UP001320831"/>
    </source>
</evidence>
<sequence>MAGGNDTAFWQALIWRIALGPAWRLALHCWPVTLLGLGAIARLI</sequence>
<reference evidence="1 2" key="1">
    <citation type="submission" date="2022-09" db="EMBL/GenBank/DDBJ databases">
        <title>Chelativorans salina sp. nov., a novel slightly halophilic bacterium isolated from a saline lake sediment enrichment.</title>
        <authorList>
            <person name="Gao L."/>
            <person name="Fang B.-Z."/>
            <person name="Li W.-J."/>
        </authorList>
    </citation>
    <scope>NUCLEOTIDE SEQUENCE [LARGE SCALE GENOMIC DNA]</scope>
    <source>
        <strain evidence="1 2">EGI FJ00035</strain>
    </source>
</reference>
<protein>
    <submittedName>
        <fullName evidence="1">Uncharacterized protein</fullName>
    </submittedName>
</protein>
<proteinExistence type="predicted"/>
<accession>A0ABT2LLS1</accession>
<organism evidence="1 2">
    <name type="scientific">Chelativorans salis</name>
    <dbReference type="NCBI Taxonomy" id="2978478"/>
    <lineage>
        <taxon>Bacteria</taxon>
        <taxon>Pseudomonadati</taxon>
        <taxon>Pseudomonadota</taxon>
        <taxon>Alphaproteobacteria</taxon>
        <taxon>Hyphomicrobiales</taxon>
        <taxon>Phyllobacteriaceae</taxon>
        <taxon>Chelativorans</taxon>
    </lineage>
</organism>
<gene>
    <name evidence="1" type="ORF">N5A92_10570</name>
</gene>
<comment type="caution">
    <text evidence="1">The sequence shown here is derived from an EMBL/GenBank/DDBJ whole genome shotgun (WGS) entry which is preliminary data.</text>
</comment>
<name>A0ABT2LLS1_9HYPH</name>
<dbReference type="Proteomes" id="UP001320831">
    <property type="component" value="Unassembled WGS sequence"/>
</dbReference>
<evidence type="ECO:0000313" key="1">
    <source>
        <dbReference type="EMBL" id="MCT7375473.1"/>
    </source>
</evidence>
<keyword evidence="2" id="KW-1185">Reference proteome</keyword>
<dbReference type="RefSeq" id="WP_260902508.1">
    <property type="nucleotide sequence ID" value="NZ_JAOCZP010000003.1"/>
</dbReference>